<organism evidence="1">
    <name type="scientific">Rhizophora mucronata</name>
    <name type="common">Asiatic mangrove</name>
    <dbReference type="NCBI Taxonomy" id="61149"/>
    <lineage>
        <taxon>Eukaryota</taxon>
        <taxon>Viridiplantae</taxon>
        <taxon>Streptophyta</taxon>
        <taxon>Embryophyta</taxon>
        <taxon>Tracheophyta</taxon>
        <taxon>Spermatophyta</taxon>
        <taxon>Magnoliopsida</taxon>
        <taxon>eudicotyledons</taxon>
        <taxon>Gunneridae</taxon>
        <taxon>Pentapetalae</taxon>
        <taxon>rosids</taxon>
        <taxon>fabids</taxon>
        <taxon>Malpighiales</taxon>
        <taxon>Rhizophoraceae</taxon>
        <taxon>Rhizophora</taxon>
    </lineage>
</organism>
<name>A0A2P2PBV0_RHIMU</name>
<dbReference type="AlphaFoldDB" id="A0A2P2PBV0"/>
<protein>
    <submittedName>
        <fullName evidence="1">Uncharacterized protein</fullName>
    </submittedName>
</protein>
<reference evidence="1" key="1">
    <citation type="submission" date="2018-02" db="EMBL/GenBank/DDBJ databases">
        <title>Rhizophora mucronata_Transcriptome.</title>
        <authorList>
            <person name="Meera S.P."/>
            <person name="Sreeshan A."/>
            <person name="Augustine A."/>
        </authorList>
    </citation>
    <scope>NUCLEOTIDE SEQUENCE</scope>
    <source>
        <tissue evidence="1">Leaf</tissue>
    </source>
</reference>
<accession>A0A2P2PBV0</accession>
<sequence length="21" mass="1964">MVALPGILAANAGGIGPESLL</sequence>
<dbReference type="EMBL" id="GGEC01071669">
    <property type="protein sequence ID" value="MBX52153.1"/>
    <property type="molecule type" value="Transcribed_RNA"/>
</dbReference>
<proteinExistence type="predicted"/>
<evidence type="ECO:0000313" key="1">
    <source>
        <dbReference type="EMBL" id="MBX52153.1"/>
    </source>
</evidence>